<dbReference type="InterPro" id="IPR006153">
    <property type="entry name" value="Cation/H_exchanger_TM"/>
</dbReference>
<keyword evidence="8 10" id="KW-0472">Membrane</keyword>
<gene>
    <name evidence="12" type="ORF">G8759_14995</name>
</gene>
<accession>A0A6G9AMV3</accession>
<evidence type="ECO:0000256" key="1">
    <source>
        <dbReference type="ARBA" id="ARBA00004651"/>
    </source>
</evidence>
<feature type="transmembrane region" description="Helical" evidence="10">
    <location>
        <begin position="30"/>
        <end position="50"/>
    </location>
</feature>
<keyword evidence="5 10" id="KW-1133">Transmembrane helix</keyword>
<dbReference type="GO" id="GO:0015385">
    <property type="term" value="F:sodium:proton antiporter activity"/>
    <property type="evidence" value="ECO:0007669"/>
    <property type="project" value="InterPro"/>
</dbReference>
<feature type="transmembrane region" description="Helical" evidence="10">
    <location>
        <begin position="87"/>
        <end position="108"/>
    </location>
</feature>
<feature type="transmembrane region" description="Helical" evidence="10">
    <location>
        <begin position="303"/>
        <end position="329"/>
    </location>
</feature>
<keyword evidence="10" id="KW-0050">Antiport</keyword>
<sequence>MLENHLLLVLTLLFVVSMLALISEKLNVPYPIVLVLAGLIISFIPGVPLVSMRPDVIFFIFLPPLLYSAAWNTAWSEFWHLRRSIGTLAVGLVIFTATGIAFVSYWLIPNFSLAAGFLLGSIISPPDAIAATSVLQKLKIPRRVTTILDGESLLNDATSLIVFRFALICILTGKFIFWDATVGFFTVVIMGVVIGLAIGHLVYLIHKNLPTTAGTDTALTLITPYLMYLTAEHFHFSGVLAVVSGGLLVSYRSADIFAYNSRLQSLTVWSVLVFLLNGIVFILIGLQLPQIIKGIERYSFPHIIFYAVIISLVTIIIRLFWVFTVNYLIRLLKPSRENNEARFNWKADFVVGWSGMRGVVSLASALAIPLTLSTGIEFPYRSLILFITFTVILATLILQGLTLPFLLRWLKVETHENDVQQENTIRYKLAIAVIEYLERNCPTEITEIPVFTRVKNRYERMAEIANKSLVADDDLSPSFMKTYRDMLLEIIRVRRAVLKKMHRDNIFADHLIRAKERELDLEEARTRKT</sequence>
<feature type="transmembrane region" description="Helical" evidence="10">
    <location>
        <begin position="157"/>
        <end position="178"/>
    </location>
</feature>
<keyword evidence="3 10" id="KW-1003">Cell membrane</keyword>
<keyword evidence="7 10" id="KW-0406">Ion transport</keyword>
<feature type="transmembrane region" description="Helical" evidence="10">
    <location>
        <begin position="350"/>
        <end position="372"/>
    </location>
</feature>
<evidence type="ECO:0000256" key="9">
    <source>
        <dbReference type="ARBA" id="ARBA00023201"/>
    </source>
</evidence>
<feature type="transmembrane region" description="Helical" evidence="10">
    <location>
        <begin position="184"/>
        <end position="205"/>
    </location>
</feature>
<evidence type="ECO:0000259" key="11">
    <source>
        <dbReference type="Pfam" id="PF00999"/>
    </source>
</evidence>
<dbReference type="NCBIfam" id="TIGR00831">
    <property type="entry name" value="a_cpa1"/>
    <property type="match status" value="1"/>
</dbReference>
<dbReference type="Pfam" id="PF00999">
    <property type="entry name" value="Na_H_Exchanger"/>
    <property type="match status" value="1"/>
</dbReference>
<feature type="transmembrane region" description="Helical" evidence="10">
    <location>
        <begin position="234"/>
        <end position="254"/>
    </location>
</feature>
<dbReference type="InterPro" id="IPR018422">
    <property type="entry name" value="Cation/H_exchanger_CPA1"/>
</dbReference>
<dbReference type="GO" id="GO:0015386">
    <property type="term" value="F:potassium:proton antiporter activity"/>
    <property type="evidence" value="ECO:0007669"/>
    <property type="project" value="TreeGrafter"/>
</dbReference>
<dbReference type="GO" id="GO:0005886">
    <property type="term" value="C:plasma membrane"/>
    <property type="evidence" value="ECO:0007669"/>
    <property type="project" value="UniProtKB-SubCell"/>
</dbReference>
<feature type="domain" description="Cation/H+ exchanger transmembrane" evidence="11">
    <location>
        <begin position="16"/>
        <end position="409"/>
    </location>
</feature>
<evidence type="ECO:0000256" key="3">
    <source>
        <dbReference type="ARBA" id="ARBA00022475"/>
    </source>
</evidence>
<protein>
    <submittedName>
        <fullName evidence="12">Na+/H+ antiporter</fullName>
    </submittedName>
</protein>
<keyword evidence="2 10" id="KW-0813">Transport</keyword>
<evidence type="ECO:0000256" key="6">
    <source>
        <dbReference type="ARBA" id="ARBA00023053"/>
    </source>
</evidence>
<evidence type="ECO:0000256" key="5">
    <source>
        <dbReference type="ARBA" id="ARBA00022989"/>
    </source>
</evidence>
<feature type="transmembrane region" description="Helical" evidence="10">
    <location>
        <begin position="266"/>
        <end position="288"/>
    </location>
</feature>
<dbReference type="EMBL" id="CP050063">
    <property type="protein sequence ID" value="QIP13822.1"/>
    <property type="molecule type" value="Genomic_DNA"/>
</dbReference>
<name>A0A6G9AMV3_9BACT</name>
<keyword evidence="13" id="KW-1185">Reference proteome</keyword>
<reference evidence="12 13" key="1">
    <citation type="submission" date="2020-03" db="EMBL/GenBank/DDBJ databases">
        <authorList>
            <person name="Kim M.K."/>
        </authorList>
    </citation>
    <scope>NUCLEOTIDE SEQUENCE [LARGE SCALE GENOMIC DNA]</scope>
    <source>
        <strain evidence="12 13">BT328</strain>
    </source>
</reference>
<feature type="transmembrane region" description="Helical" evidence="10">
    <location>
        <begin position="384"/>
        <end position="407"/>
    </location>
</feature>
<evidence type="ECO:0000313" key="12">
    <source>
        <dbReference type="EMBL" id="QIP13822.1"/>
    </source>
</evidence>
<dbReference type="GO" id="GO:0051453">
    <property type="term" value="P:regulation of intracellular pH"/>
    <property type="evidence" value="ECO:0007669"/>
    <property type="project" value="TreeGrafter"/>
</dbReference>
<keyword evidence="4 10" id="KW-0812">Transmembrane</keyword>
<evidence type="ECO:0000256" key="10">
    <source>
        <dbReference type="RuleBase" id="RU366002"/>
    </source>
</evidence>
<comment type="function">
    <text evidence="10">Na(+)/H(+) antiporter that extrudes sodium in exchange for external protons.</text>
</comment>
<dbReference type="InterPro" id="IPR004705">
    <property type="entry name" value="Cation/H_exchanger_CPA1_bac"/>
</dbReference>
<dbReference type="GO" id="GO:0098719">
    <property type="term" value="P:sodium ion import across plasma membrane"/>
    <property type="evidence" value="ECO:0007669"/>
    <property type="project" value="TreeGrafter"/>
</dbReference>
<dbReference type="PANTHER" id="PTHR10110:SF86">
    <property type="entry name" value="SODIUM_HYDROGEN EXCHANGER 7"/>
    <property type="match status" value="1"/>
</dbReference>
<dbReference type="AlphaFoldDB" id="A0A6G9AMV3"/>
<dbReference type="KEGG" id="spib:G8759_14995"/>
<evidence type="ECO:0000256" key="4">
    <source>
        <dbReference type="ARBA" id="ARBA00022692"/>
    </source>
</evidence>
<dbReference type="PANTHER" id="PTHR10110">
    <property type="entry name" value="SODIUM/HYDROGEN EXCHANGER"/>
    <property type="match status" value="1"/>
</dbReference>
<evidence type="ECO:0000256" key="8">
    <source>
        <dbReference type="ARBA" id="ARBA00023136"/>
    </source>
</evidence>
<keyword evidence="6 10" id="KW-0915">Sodium</keyword>
<evidence type="ECO:0000256" key="7">
    <source>
        <dbReference type="ARBA" id="ARBA00023065"/>
    </source>
</evidence>
<feature type="transmembrane region" description="Helical" evidence="10">
    <location>
        <begin position="6"/>
        <end position="23"/>
    </location>
</feature>
<comment type="similarity">
    <text evidence="10">Belongs to the monovalent cation:proton antiporter 1 (CPA1) transporter (TC 2.A.36) family.</text>
</comment>
<proteinExistence type="inferred from homology"/>
<comment type="subcellular location">
    <subcellularLocation>
        <location evidence="1 10">Cell membrane</location>
        <topology evidence="1 10">Multi-pass membrane protein</topology>
    </subcellularLocation>
</comment>
<keyword evidence="9 10" id="KW-0739">Sodium transport</keyword>
<organism evidence="12 13">
    <name type="scientific">Spirosoma aureum</name>
    <dbReference type="NCBI Taxonomy" id="2692134"/>
    <lineage>
        <taxon>Bacteria</taxon>
        <taxon>Pseudomonadati</taxon>
        <taxon>Bacteroidota</taxon>
        <taxon>Cytophagia</taxon>
        <taxon>Cytophagales</taxon>
        <taxon>Cytophagaceae</taxon>
        <taxon>Spirosoma</taxon>
    </lineage>
</organism>
<feature type="transmembrane region" description="Helical" evidence="10">
    <location>
        <begin position="56"/>
        <end position="75"/>
    </location>
</feature>
<evidence type="ECO:0000256" key="2">
    <source>
        <dbReference type="ARBA" id="ARBA00022448"/>
    </source>
</evidence>
<dbReference type="Proteomes" id="UP000501802">
    <property type="component" value="Chromosome"/>
</dbReference>
<evidence type="ECO:0000313" key="13">
    <source>
        <dbReference type="Proteomes" id="UP000501802"/>
    </source>
</evidence>
<dbReference type="Gene3D" id="6.10.140.1330">
    <property type="match status" value="1"/>
</dbReference>
<dbReference type="RefSeq" id="WP_167209262.1">
    <property type="nucleotide sequence ID" value="NZ_CP050063.1"/>
</dbReference>